<protein>
    <submittedName>
        <fullName evidence="1">Unannotated protein</fullName>
    </submittedName>
</protein>
<sequence length="577" mass="61691">MNIKIKRALIVLVSLTLITPQVIARADSAIPEQWTPLAAPGAGYIGFEANESFFASTEASTWFNFTTSNGEENGKITNIAICNTGSEAGCDFTIFSKYRAVLPICSSGSDINCISAITATDAQGKELEVKSASVFPKENPQAFAGNLSLNVPQGSGGVLVSIPDAKHAGGDSYLVKTTLTSQRNKGDKVFPAPSLGASISAVKIIEGDFFDLATETNTAKYDSIGRIQVGTTQTKNIDPFASKLCISTSLTQCALPYTMPKDITFGFSLRLSTSLSGWLHGRMRSAVIDYKRDGSTTNLSVKGTPITVPLVDVWAKSSDLSDTHVNTYQKQQWFGEARHYPPTLQNLGLPIAESEKTRSGMQNISFKHLNTSFSSTAMSNFLLWLPLAKDKASAMPTEWRIGTMSENGEGKVGECLNKAKGLAGLVTTNSTMYIDGPPTFKSGFLDYKVASTHLEADGTTVFKGTYELIMSSTVARCIYGFSSAPVSATVSITSENGEPSAATTLVNEKNGWLTLAAYNFTFSNPTVRVSLSQAKEAATKPAKASTIKKATLVCIKGKTVKTVIAVTPKCPSGYRKK</sequence>
<gene>
    <name evidence="1" type="ORF">UFOPK3820_00914</name>
</gene>
<proteinExistence type="predicted"/>
<accession>A0A6J5ZHY1</accession>
<dbReference type="AlphaFoldDB" id="A0A6J5ZHY1"/>
<name>A0A6J5ZHY1_9ZZZZ</name>
<dbReference type="EMBL" id="CAESAB010000036">
    <property type="protein sequence ID" value="CAB4340439.1"/>
    <property type="molecule type" value="Genomic_DNA"/>
</dbReference>
<organism evidence="1">
    <name type="scientific">freshwater metagenome</name>
    <dbReference type="NCBI Taxonomy" id="449393"/>
    <lineage>
        <taxon>unclassified sequences</taxon>
        <taxon>metagenomes</taxon>
        <taxon>ecological metagenomes</taxon>
    </lineage>
</organism>
<reference evidence="1" key="1">
    <citation type="submission" date="2020-05" db="EMBL/GenBank/DDBJ databases">
        <authorList>
            <person name="Chiriac C."/>
            <person name="Salcher M."/>
            <person name="Ghai R."/>
            <person name="Kavagutti S V."/>
        </authorList>
    </citation>
    <scope>NUCLEOTIDE SEQUENCE</scope>
</reference>
<evidence type="ECO:0000313" key="1">
    <source>
        <dbReference type="EMBL" id="CAB4340439.1"/>
    </source>
</evidence>